<evidence type="ECO:0000256" key="2">
    <source>
        <dbReference type="ARBA" id="ARBA00022603"/>
    </source>
</evidence>
<dbReference type="GO" id="GO:0102559">
    <property type="term" value="F:peptide chain release factor N(5)-glutamine methyltransferase activity"/>
    <property type="evidence" value="ECO:0007669"/>
    <property type="project" value="UniProtKB-EC"/>
</dbReference>
<dbReference type="InterPro" id="IPR040758">
    <property type="entry name" value="PrmC_N"/>
</dbReference>
<dbReference type="GO" id="GO:0032259">
    <property type="term" value="P:methylation"/>
    <property type="evidence" value="ECO:0007669"/>
    <property type="project" value="UniProtKB-KW"/>
</dbReference>
<evidence type="ECO:0000256" key="1">
    <source>
        <dbReference type="ARBA" id="ARBA00012771"/>
    </source>
</evidence>
<dbReference type="InterPro" id="IPR029063">
    <property type="entry name" value="SAM-dependent_MTases_sf"/>
</dbReference>
<protein>
    <recommendedName>
        <fullName evidence="1">peptide chain release factor N(5)-glutamine methyltransferase</fullName>
        <ecNumber evidence="1">2.1.1.297</ecNumber>
    </recommendedName>
</protein>
<dbReference type="SUPFAM" id="SSF53335">
    <property type="entry name" value="S-adenosyl-L-methionine-dependent methyltransferases"/>
    <property type="match status" value="1"/>
</dbReference>
<dbReference type="PROSITE" id="PS00092">
    <property type="entry name" value="N6_MTASE"/>
    <property type="match status" value="1"/>
</dbReference>
<gene>
    <name evidence="8" type="primary">prmC</name>
    <name evidence="8" type="ORF">NHE_0116</name>
</gene>
<evidence type="ECO:0000256" key="5">
    <source>
        <dbReference type="ARBA" id="ARBA00048391"/>
    </source>
</evidence>
<dbReference type="Pfam" id="PF17827">
    <property type="entry name" value="PrmC_N"/>
    <property type="match status" value="1"/>
</dbReference>
<dbReference type="EMBL" id="CP007481">
    <property type="protein sequence ID" value="AHX11086.1"/>
    <property type="molecule type" value="Genomic_DNA"/>
</dbReference>
<dbReference type="PRINTS" id="PR00508">
    <property type="entry name" value="S21N4MTFRASE"/>
</dbReference>
<accession>X5H3G1</accession>
<dbReference type="Gene3D" id="1.10.8.10">
    <property type="entry name" value="DNA helicase RuvA subunit, C-terminal domain"/>
    <property type="match status" value="1"/>
</dbReference>
<dbReference type="EC" id="2.1.1.297" evidence="1"/>
<dbReference type="STRING" id="1286528.NHE_0116"/>
<keyword evidence="3 8" id="KW-0808">Transferase</keyword>
<dbReference type="Gene3D" id="3.40.50.150">
    <property type="entry name" value="Vaccinia Virus protein VP39"/>
    <property type="match status" value="1"/>
</dbReference>
<evidence type="ECO:0000259" key="6">
    <source>
        <dbReference type="Pfam" id="PF05175"/>
    </source>
</evidence>
<dbReference type="HOGENOM" id="CLU_018398_3_1_5"/>
<dbReference type="AlphaFoldDB" id="X5H3G1"/>
<keyword evidence="9" id="KW-1185">Reference proteome</keyword>
<dbReference type="OrthoDB" id="9800643at2"/>
<dbReference type="Pfam" id="PF05175">
    <property type="entry name" value="MTS"/>
    <property type="match status" value="1"/>
</dbReference>
<evidence type="ECO:0000313" key="9">
    <source>
        <dbReference type="Proteomes" id="UP000023755"/>
    </source>
</evidence>
<dbReference type="Proteomes" id="UP000023755">
    <property type="component" value="Chromosome"/>
</dbReference>
<dbReference type="NCBIfam" id="TIGR00536">
    <property type="entry name" value="hemK_fam"/>
    <property type="match status" value="1"/>
</dbReference>
<dbReference type="KEGG" id="nhm:NHE_0116"/>
<dbReference type="InterPro" id="IPR050320">
    <property type="entry name" value="N5-glutamine_MTase"/>
</dbReference>
<evidence type="ECO:0000313" key="8">
    <source>
        <dbReference type="EMBL" id="AHX11086.1"/>
    </source>
</evidence>
<feature type="domain" description="Release factor glutamine methyltransferase N-terminal" evidence="7">
    <location>
        <begin position="13"/>
        <end position="71"/>
    </location>
</feature>
<name>X5H3G1_9RICK</name>
<keyword evidence="4" id="KW-0949">S-adenosyl-L-methionine</keyword>
<comment type="catalytic activity">
    <reaction evidence="5">
        <text>L-glutaminyl-[peptide chain release factor] + S-adenosyl-L-methionine = N(5)-methyl-L-glutaminyl-[peptide chain release factor] + S-adenosyl-L-homocysteine + H(+)</text>
        <dbReference type="Rhea" id="RHEA:42896"/>
        <dbReference type="Rhea" id="RHEA-COMP:10271"/>
        <dbReference type="Rhea" id="RHEA-COMP:10272"/>
        <dbReference type="ChEBI" id="CHEBI:15378"/>
        <dbReference type="ChEBI" id="CHEBI:30011"/>
        <dbReference type="ChEBI" id="CHEBI:57856"/>
        <dbReference type="ChEBI" id="CHEBI:59789"/>
        <dbReference type="ChEBI" id="CHEBI:61891"/>
        <dbReference type="EC" id="2.1.1.297"/>
    </reaction>
</comment>
<dbReference type="PANTHER" id="PTHR18895:SF74">
    <property type="entry name" value="MTRF1L RELEASE FACTOR GLUTAMINE METHYLTRANSFERASE"/>
    <property type="match status" value="1"/>
</dbReference>
<dbReference type="PANTHER" id="PTHR18895">
    <property type="entry name" value="HEMK METHYLTRANSFERASE"/>
    <property type="match status" value="1"/>
</dbReference>
<organism evidence="8 9">
    <name type="scientific">Neorickettsia helminthoeca str. Oregon</name>
    <dbReference type="NCBI Taxonomy" id="1286528"/>
    <lineage>
        <taxon>Bacteria</taxon>
        <taxon>Pseudomonadati</taxon>
        <taxon>Pseudomonadota</taxon>
        <taxon>Alphaproteobacteria</taxon>
        <taxon>Rickettsiales</taxon>
        <taxon>Anaplasmataceae</taxon>
        <taxon>Neorickettsia</taxon>
    </lineage>
</organism>
<dbReference type="NCBIfam" id="TIGR03534">
    <property type="entry name" value="RF_mod_PrmC"/>
    <property type="match status" value="1"/>
</dbReference>
<evidence type="ECO:0000256" key="3">
    <source>
        <dbReference type="ARBA" id="ARBA00022679"/>
    </source>
</evidence>
<dbReference type="RefSeq" id="WP_038558822.1">
    <property type="nucleotide sequence ID" value="NZ_CP007481.1"/>
</dbReference>
<dbReference type="InterPro" id="IPR001091">
    <property type="entry name" value="RM_Methyltransferase"/>
</dbReference>
<dbReference type="InterPro" id="IPR004556">
    <property type="entry name" value="HemK-like"/>
</dbReference>
<dbReference type="InterPro" id="IPR002052">
    <property type="entry name" value="DNA_methylase_N6_adenine_CS"/>
</dbReference>
<keyword evidence="2 8" id="KW-0489">Methyltransferase</keyword>
<sequence>MEFLLDKSIGAQLKFASVQLRVCSQTPNLDAELLLTHVLGSTREKLLLNSNDGLSEEKISEFHTLIELRKKYSVAAITGRKGFWKSEFVVSKNILIPRPDTETIVAAVLSRYGKHRRSLRILELGTGSGCIIISLLNEYRNAIGFGFEKSNAAFRLTRINCHRHGLQSRLRLYHSDFNRVPAILRGKVDIIVSNPPYIKRADLPTLQTEVRSEPRLALDGGFNGILPYFAILKLAKKILNPGGEVFLEVGDYWKDSMLSLHNSAFRISGRFYDLSGFQRVVTLKQQGSVLQ</sequence>
<proteinExistence type="predicted"/>
<reference evidence="8 9" key="1">
    <citation type="submission" date="2014-03" db="EMBL/GenBank/DDBJ databases">
        <title>Sequencing and Comparison of Genomes and Transcriptome Profiles of Human Ehrlichiosis Agents.</title>
        <authorList>
            <person name="Lin M."/>
            <person name="Daugherty S.C."/>
            <person name="Nagaraj S."/>
            <person name="Cheng Z."/>
            <person name="Xiong Q."/>
            <person name="Lin F.-Y."/>
            <person name="Sengamalay N."/>
            <person name="Ott S."/>
            <person name="Godinez A."/>
            <person name="Tallon L.J."/>
            <person name="Sadzewicz L."/>
            <person name="Fraser C.M."/>
            <person name="Dunning Hotopp J.C."/>
            <person name="Rikihisa Y."/>
        </authorList>
    </citation>
    <scope>NUCLEOTIDE SEQUENCE [LARGE SCALE GENOMIC DNA]</scope>
    <source>
        <strain evidence="8 9">Oregon</strain>
    </source>
</reference>
<dbReference type="InterPro" id="IPR007848">
    <property type="entry name" value="Small_mtfrase_dom"/>
</dbReference>
<dbReference type="GO" id="GO:0003677">
    <property type="term" value="F:DNA binding"/>
    <property type="evidence" value="ECO:0007669"/>
    <property type="project" value="InterPro"/>
</dbReference>
<feature type="domain" description="Methyltransferase small" evidence="6">
    <location>
        <begin position="116"/>
        <end position="201"/>
    </location>
</feature>
<evidence type="ECO:0000256" key="4">
    <source>
        <dbReference type="ARBA" id="ARBA00022691"/>
    </source>
</evidence>
<evidence type="ECO:0000259" key="7">
    <source>
        <dbReference type="Pfam" id="PF17827"/>
    </source>
</evidence>
<dbReference type="CDD" id="cd02440">
    <property type="entry name" value="AdoMet_MTases"/>
    <property type="match status" value="1"/>
</dbReference>
<dbReference type="InterPro" id="IPR019874">
    <property type="entry name" value="RF_methyltr_PrmC"/>
</dbReference>